<dbReference type="PROSITE" id="PS00350">
    <property type="entry name" value="MADS_BOX_1"/>
    <property type="match status" value="1"/>
</dbReference>
<comment type="subcellular location">
    <subcellularLocation>
        <location evidence="1">Nucleus</location>
    </subcellularLocation>
</comment>
<dbReference type="InterPro" id="IPR002100">
    <property type="entry name" value="TF_MADSbox"/>
</dbReference>
<protein>
    <submittedName>
        <fullName evidence="10">Myocyte enhancer factor 2cb isoform X13</fullName>
    </submittedName>
</protein>
<dbReference type="CTD" id="798771"/>
<dbReference type="FunFam" id="3.40.1810.10:FF:000001">
    <property type="entry name" value="Myocyte-specific enhancer factor 2A homolog"/>
    <property type="match status" value="1"/>
</dbReference>
<evidence type="ECO:0000313" key="9">
    <source>
        <dbReference type="Proteomes" id="UP000504632"/>
    </source>
</evidence>
<feature type="region of interest" description="Disordered" evidence="7">
    <location>
        <begin position="331"/>
        <end position="426"/>
    </location>
</feature>
<dbReference type="GO" id="GO:0046983">
    <property type="term" value="F:protein dimerization activity"/>
    <property type="evidence" value="ECO:0007669"/>
    <property type="project" value="InterPro"/>
</dbReference>
<keyword evidence="9" id="KW-1185">Reference proteome</keyword>
<dbReference type="GeneID" id="115806635"/>
<dbReference type="SUPFAM" id="SSF55455">
    <property type="entry name" value="SRF-like"/>
    <property type="match status" value="1"/>
</dbReference>
<evidence type="ECO:0000256" key="1">
    <source>
        <dbReference type="ARBA" id="ARBA00004123"/>
    </source>
</evidence>
<feature type="compositionally biased region" description="Basic and acidic residues" evidence="7">
    <location>
        <begin position="385"/>
        <end position="396"/>
    </location>
</feature>
<keyword evidence="2" id="KW-0805">Transcription regulation</keyword>
<dbReference type="PANTHER" id="PTHR11945">
    <property type="entry name" value="MADS BOX PROTEIN"/>
    <property type="match status" value="1"/>
</dbReference>
<proteinExistence type="predicted"/>
<dbReference type="GO" id="GO:0030154">
    <property type="term" value="P:cell differentiation"/>
    <property type="evidence" value="ECO:0007669"/>
    <property type="project" value="TreeGrafter"/>
</dbReference>
<organism evidence="9 10">
    <name type="scientific">Chanos chanos</name>
    <name type="common">Milkfish</name>
    <name type="synonym">Mugil chanos</name>
    <dbReference type="NCBI Taxonomy" id="29144"/>
    <lineage>
        <taxon>Eukaryota</taxon>
        <taxon>Metazoa</taxon>
        <taxon>Chordata</taxon>
        <taxon>Craniata</taxon>
        <taxon>Vertebrata</taxon>
        <taxon>Euteleostomi</taxon>
        <taxon>Actinopterygii</taxon>
        <taxon>Neopterygii</taxon>
        <taxon>Teleostei</taxon>
        <taxon>Ostariophysi</taxon>
        <taxon>Gonorynchiformes</taxon>
        <taxon>Chanidae</taxon>
        <taxon>Chanos</taxon>
    </lineage>
</organism>
<feature type="domain" description="MADS-box" evidence="8">
    <location>
        <begin position="1"/>
        <end position="61"/>
    </location>
</feature>
<keyword evidence="3" id="KW-0238">DNA-binding</keyword>
<dbReference type="RefSeq" id="XP_030623427.1">
    <property type="nucleotide sequence ID" value="XM_030767567.1"/>
</dbReference>
<dbReference type="Gene3D" id="3.40.1810.10">
    <property type="entry name" value="Transcription factor, MADS-box"/>
    <property type="match status" value="1"/>
</dbReference>
<accession>A0A6J2UVS5</accession>
<evidence type="ECO:0000256" key="4">
    <source>
        <dbReference type="ARBA" id="ARBA00023159"/>
    </source>
</evidence>
<dbReference type="GO" id="GO:0000981">
    <property type="term" value="F:DNA-binding transcription factor activity, RNA polymerase II-specific"/>
    <property type="evidence" value="ECO:0007669"/>
    <property type="project" value="TreeGrafter"/>
</dbReference>
<dbReference type="PRINTS" id="PR00404">
    <property type="entry name" value="MADSDOMAIN"/>
</dbReference>
<keyword evidence="5" id="KW-0804">Transcription</keyword>
<dbReference type="Proteomes" id="UP000504632">
    <property type="component" value="Chromosome 1"/>
</dbReference>
<sequence length="426" mass="45377">MGRKKIQITRIMDERNRQVTFTKRKFGLMKKAYELSVLCDCEIALIIFNSTNKLFQYASTDMDKVLLKYTEYNEPHESRTNSDIVEAVPPSNYDMPVSIPVSNQIYGHPGGSLGNHNLLPLAHHTLQRNSMSPGVTHRPPSTGNTGGLMGAELGPGGGGTAGNGYGNHRNSPGLLGSSAGMNKSMQAKSPPPMGLGMNSRKPDLRVLIPPNAKNNMPSVSEDVDLLLNQRINNSQSAQSLATPVVSVATPTLPGQGMGGYPSAISTSYGTEYSLSSADLSSVSGFNSGNSLHLGGWQQQHLQNMQHSSLGQLGNCTSSHLCQSSNLSLPSAQSLHIKSEPVSPPRDRSSSATPGGYPAVAPPPSHAQHSGRSPADSLSSCGSSHDGSDRDEHRPDFHSPLGLTRPGLDERDSPSIKRVRLSEGWAT</sequence>
<dbReference type="CDD" id="cd00265">
    <property type="entry name" value="MADS_MEF2_like"/>
    <property type="match status" value="1"/>
</dbReference>
<dbReference type="PROSITE" id="PS50066">
    <property type="entry name" value="MADS_BOX_2"/>
    <property type="match status" value="1"/>
</dbReference>
<evidence type="ECO:0000259" key="8">
    <source>
        <dbReference type="PROSITE" id="PS50066"/>
    </source>
</evidence>
<dbReference type="AlphaFoldDB" id="A0A6J2UVS5"/>
<keyword evidence="4" id="KW-0010">Activator</keyword>
<dbReference type="GO" id="GO:0005634">
    <property type="term" value="C:nucleus"/>
    <property type="evidence" value="ECO:0007669"/>
    <property type="project" value="UniProtKB-SubCell"/>
</dbReference>
<keyword evidence="6" id="KW-0539">Nucleus</keyword>
<gene>
    <name evidence="10" type="primary">mef2cb</name>
</gene>
<evidence type="ECO:0000256" key="6">
    <source>
        <dbReference type="ARBA" id="ARBA00023242"/>
    </source>
</evidence>
<evidence type="ECO:0000256" key="3">
    <source>
        <dbReference type="ARBA" id="ARBA00023125"/>
    </source>
</evidence>
<reference evidence="10" key="1">
    <citation type="submission" date="2025-08" db="UniProtKB">
        <authorList>
            <consortium name="RefSeq"/>
        </authorList>
    </citation>
    <scope>IDENTIFICATION</scope>
</reference>
<dbReference type="PANTHER" id="PTHR11945:SF534">
    <property type="entry name" value="MYOCYTE-SPECIFIC ENHANCER FACTOR 2"/>
    <property type="match status" value="1"/>
</dbReference>
<dbReference type="GO" id="GO:0045944">
    <property type="term" value="P:positive regulation of transcription by RNA polymerase II"/>
    <property type="evidence" value="ECO:0007669"/>
    <property type="project" value="InterPro"/>
</dbReference>
<dbReference type="InterPro" id="IPR036879">
    <property type="entry name" value="TF_MADSbox_sf"/>
</dbReference>
<evidence type="ECO:0000256" key="5">
    <source>
        <dbReference type="ARBA" id="ARBA00023163"/>
    </source>
</evidence>
<dbReference type="GO" id="GO:0042826">
    <property type="term" value="F:histone deacetylase binding"/>
    <property type="evidence" value="ECO:0007669"/>
    <property type="project" value="TreeGrafter"/>
</dbReference>
<feature type="compositionally biased region" description="Low complexity" evidence="7">
    <location>
        <begin position="375"/>
        <end position="384"/>
    </location>
</feature>
<name>A0A6J2UVS5_CHACN</name>
<dbReference type="GO" id="GO:0000978">
    <property type="term" value="F:RNA polymerase II cis-regulatory region sequence-specific DNA binding"/>
    <property type="evidence" value="ECO:0007669"/>
    <property type="project" value="TreeGrafter"/>
</dbReference>
<dbReference type="Pfam" id="PF00319">
    <property type="entry name" value="SRF-TF"/>
    <property type="match status" value="1"/>
</dbReference>
<evidence type="ECO:0000313" key="10">
    <source>
        <dbReference type="RefSeq" id="XP_030623427.1"/>
    </source>
</evidence>
<evidence type="ECO:0000256" key="2">
    <source>
        <dbReference type="ARBA" id="ARBA00023015"/>
    </source>
</evidence>
<dbReference type="InterPro" id="IPR033896">
    <property type="entry name" value="MEF2-like_N"/>
</dbReference>
<evidence type="ECO:0000256" key="7">
    <source>
        <dbReference type="SAM" id="MobiDB-lite"/>
    </source>
</evidence>
<dbReference type="SMART" id="SM00432">
    <property type="entry name" value="MADS"/>
    <property type="match status" value="1"/>
</dbReference>